<dbReference type="Proteomes" id="UP000076871">
    <property type="component" value="Unassembled WGS sequence"/>
</dbReference>
<dbReference type="InParanoid" id="A0A165D9N3"/>
<keyword evidence="3" id="KW-1185">Reference proteome</keyword>
<accession>A0A165D9N3</accession>
<evidence type="ECO:0000313" key="3">
    <source>
        <dbReference type="Proteomes" id="UP000076871"/>
    </source>
</evidence>
<sequence length="179" mass="20177">MSDPIERPKAPEPLVRNKQQVKPVENDELVDTAYHTAVWLLQSAEDVDWSELARNHANASQARQTTIPKTVKNMKSSGDAHATPIPTGRYKPSSVLAYLHSDLHLQRQEQTVRSKWREMSDEARHEAATRAFSNTSAKGAEQTMIAKRPILEAASDGAVRWTASSYDEHQEEFSEIKRT</sequence>
<evidence type="ECO:0000256" key="1">
    <source>
        <dbReference type="SAM" id="MobiDB-lite"/>
    </source>
</evidence>
<dbReference type="GeneID" id="63818968"/>
<gene>
    <name evidence="2" type="ORF">LAESUDRAFT_308031</name>
</gene>
<feature type="compositionally biased region" description="Basic and acidic residues" evidence="1">
    <location>
        <begin position="1"/>
        <end position="10"/>
    </location>
</feature>
<organism evidence="2 3">
    <name type="scientific">Laetiporus sulphureus 93-53</name>
    <dbReference type="NCBI Taxonomy" id="1314785"/>
    <lineage>
        <taxon>Eukaryota</taxon>
        <taxon>Fungi</taxon>
        <taxon>Dikarya</taxon>
        <taxon>Basidiomycota</taxon>
        <taxon>Agaricomycotina</taxon>
        <taxon>Agaricomycetes</taxon>
        <taxon>Polyporales</taxon>
        <taxon>Laetiporus</taxon>
    </lineage>
</organism>
<reference evidence="2 3" key="1">
    <citation type="journal article" date="2016" name="Mol. Biol. Evol.">
        <title>Comparative Genomics of Early-Diverging Mushroom-Forming Fungi Provides Insights into the Origins of Lignocellulose Decay Capabilities.</title>
        <authorList>
            <person name="Nagy L.G."/>
            <person name="Riley R."/>
            <person name="Tritt A."/>
            <person name="Adam C."/>
            <person name="Daum C."/>
            <person name="Floudas D."/>
            <person name="Sun H."/>
            <person name="Yadav J.S."/>
            <person name="Pangilinan J."/>
            <person name="Larsson K.H."/>
            <person name="Matsuura K."/>
            <person name="Barry K."/>
            <person name="Labutti K."/>
            <person name="Kuo R."/>
            <person name="Ohm R.A."/>
            <person name="Bhattacharya S.S."/>
            <person name="Shirouzu T."/>
            <person name="Yoshinaga Y."/>
            <person name="Martin F.M."/>
            <person name="Grigoriev I.V."/>
            <person name="Hibbett D.S."/>
        </authorList>
    </citation>
    <scope>NUCLEOTIDE SEQUENCE [LARGE SCALE GENOMIC DNA]</scope>
    <source>
        <strain evidence="2 3">93-53</strain>
    </source>
</reference>
<name>A0A165D9N3_9APHY</name>
<dbReference type="EMBL" id="KV427637">
    <property type="protein sequence ID" value="KZT04390.1"/>
    <property type="molecule type" value="Genomic_DNA"/>
</dbReference>
<feature type="region of interest" description="Disordered" evidence="1">
    <location>
        <begin position="1"/>
        <end position="24"/>
    </location>
</feature>
<protein>
    <submittedName>
        <fullName evidence="2">Uncharacterized protein</fullName>
    </submittedName>
</protein>
<proteinExistence type="predicted"/>
<dbReference type="RefSeq" id="XP_040762130.1">
    <property type="nucleotide sequence ID" value="XM_040901937.1"/>
</dbReference>
<evidence type="ECO:0000313" key="2">
    <source>
        <dbReference type="EMBL" id="KZT04390.1"/>
    </source>
</evidence>
<dbReference type="AlphaFoldDB" id="A0A165D9N3"/>